<dbReference type="EMBL" id="NLAX01000010">
    <property type="protein sequence ID" value="PKS09040.1"/>
    <property type="molecule type" value="Genomic_DNA"/>
</dbReference>
<dbReference type="OrthoDB" id="5287295at2759"/>
<feature type="transmembrane region" description="Helical" evidence="1">
    <location>
        <begin position="12"/>
        <end position="35"/>
    </location>
</feature>
<keyword evidence="1" id="KW-0812">Transmembrane</keyword>
<sequence length="194" mass="21895">MAVQLPSEELGTAVGVLIWSFLCFTCSGLMIWLTWSHRERTSYVAFLAYFTGLATCASIAQQLHTIVRWRDIKVAQYHHGIVNVGSPELAVAGASTGLDLEFYCYNVESLLVFFWFAFRKLFLTINVSLTDSIYQFRRLHIIEPRATITAKVISILLPVLFLSLLSIKAVRQSTIAFLVLANILSEFHIFAVRS</sequence>
<dbReference type="Proteomes" id="UP000233524">
    <property type="component" value="Unassembled WGS sequence"/>
</dbReference>
<gene>
    <name evidence="2" type="ORF">jhhlp_003653</name>
</gene>
<dbReference type="InParanoid" id="A0A2N3N9D5"/>
<dbReference type="AlphaFoldDB" id="A0A2N3N9D5"/>
<accession>A0A2N3N9D5</accession>
<feature type="transmembrane region" description="Helical" evidence="1">
    <location>
        <begin position="148"/>
        <end position="167"/>
    </location>
</feature>
<keyword evidence="1" id="KW-1133">Transmembrane helix</keyword>
<feature type="transmembrane region" description="Helical" evidence="1">
    <location>
        <begin position="173"/>
        <end position="192"/>
    </location>
</feature>
<feature type="transmembrane region" description="Helical" evidence="1">
    <location>
        <begin position="42"/>
        <end position="60"/>
    </location>
</feature>
<organism evidence="2 3">
    <name type="scientific">Lomentospora prolificans</name>
    <dbReference type="NCBI Taxonomy" id="41688"/>
    <lineage>
        <taxon>Eukaryota</taxon>
        <taxon>Fungi</taxon>
        <taxon>Dikarya</taxon>
        <taxon>Ascomycota</taxon>
        <taxon>Pezizomycotina</taxon>
        <taxon>Sordariomycetes</taxon>
        <taxon>Hypocreomycetidae</taxon>
        <taxon>Microascales</taxon>
        <taxon>Microascaceae</taxon>
        <taxon>Lomentospora</taxon>
    </lineage>
</organism>
<dbReference type="VEuPathDB" id="FungiDB:jhhlp_003653"/>
<evidence type="ECO:0000313" key="3">
    <source>
        <dbReference type="Proteomes" id="UP000233524"/>
    </source>
</evidence>
<keyword evidence="1" id="KW-0472">Membrane</keyword>
<reference evidence="2 3" key="1">
    <citation type="journal article" date="2017" name="G3 (Bethesda)">
        <title>First Draft Genome Sequence of the Pathogenic Fungus Lomentospora prolificans (Formerly Scedosporium prolificans).</title>
        <authorList>
            <person name="Luo R."/>
            <person name="Zimin A."/>
            <person name="Workman R."/>
            <person name="Fan Y."/>
            <person name="Pertea G."/>
            <person name="Grossman N."/>
            <person name="Wear M.P."/>
            <person name="Jia B."/>
            <person name="Miller H."/>
            <person name="Casadevall A."/>
            <person name="Timp W."/>
            <person name="Zhang S.X."/>
            <person name="Salzberg S.L."/>
        </authorList>
    </citation>
    <scope>NUCLEOTIDE SEQUENCE [LARGE SCALE GENOMIC DNA]</scope>
    <source>
        <strain evidence="2 3">JHH-5317</strain>
    </source>
</reference>
<proteinExistence type="predicted"/>
<evidence type="ECO:0000256" key="1">
    <source>
        <dbReference type="SAM" id="Phobius"/>
    </source>
</evidence>
<comment type="caution">
    <text evidence="2">The sequence shown here is derived from an EMBL/GenBank/DDBJ whole genome shotgun (WGS) entry which is preliminary data.</text>
</comment>
<name>A0A2N3N9D5_9PEZI</name>
<feature type="transmembrane region" description="Helical" evidence="1">
    <location>
        <begin position="110"/>
        <end position="127"/>
    </location>
</feature>
<keyword evidence="3" id="KW-1185">Reference proteome</keyword>
<dbReference type="STRING" id="41688.A0A2N3N9D5"/>
<protein>
    <submittedName>
        <fullName evidence="2">Uncharacterized protein</fullName>
    </submittedName>
</protein>
<evidence type="ECO:0000313" key="2">
    <source>
        <dbReference type="EMBL" id="PKS09040.1"/>
    </source>
</evidence>